<organism evidence="1 2">
    <name type="scientific">Alkalibacterium kapii</name>
    <dbReference type="NCBI Taxonomy" id="426704"/>
    <lineage>
        <taxon>Bacteria</taxon>
        <taxon>Bacillati</taxon>
        <taxon>Bacillota</taxon>
        <taxon>Bacilli</taxon>
        <taxon>Lactobacillales</taxon>
        <taxon>Carnobacteriaceae</taxon>
        <taxon>Alkalibacterium</taxon>
    </lineage>
</organism>
<keyword evidence="2" id="KW-1185">Reference proteome</keyword>
<protein>
    <submittedName>
        <fullName evidence="1">Uncharacterized protein</fullName>
    </submittedName>
</protein>
<dbReference type="EMBL" id="BJUY01000026">
    <property type="protein sequence ID" value="GEK92011.1"/>
    <property type="molecule type" value="Genomic_DNA"/>
</dbReference>
<accession>A0A511AXZ8</accession>
<evidence type="ECO:0000313" key="1">
    <source>
        <dbReference type="EMBL" id="GEK92011.1"/>
    </source>
</evidence>
<dbReference type="AlphaFoldDB" id="A0A511AXZ8"/>
<sequence length="49" mass="5696">MKILVNLNYAAEKYSVSQTKNDFFTKKQAEGHDPQPVIYYLIISLKISF</sequence>
<proteinExistence type="predicted"/>
<comment type="caution">
    <text evidence="1">The sequence shown here is derived from an EMBL/GenBank/DDBJ whole genome shotgun (WGS) entry which is preliminary data.</text>
</comment>
<evidence type="ECO:0000313" key="2">
    <source>
        <dbReference type="Proteomes" id="UP000321662"/>
    </source>
</evidence>
<dbReference type="Proteomes" id="UP000321662">
    <property type="component" value="Unassembled WGS sequence"/>
</dbReference>
<name>A0A511AXZ8_9LACT</name>
<gene>
    <name evidence="1" type="ORF">AKA01nite_16330</name>
</gene>
<reference evidence="1 2" key="1">
    <citation type="submission" date="2019-07" db="EMBL/GenBank/DDBJ databases">
        <title>Whole genome shotgun sequence of Alkalibacterium kapii NBRC 103247.</title>
        <authorList>
            <person name="Hosoyama A."/>
            <person name="Uohara A."/>
            <person name="Ohji S."/>
            <person name="Ichikawa N."/>
        </authorList>
    </citation>
    <scope>NUCLEOTIDE SEQUENCE [LARGE SCALE GENOMIC DNA]</scope>
    <source>
        <strain evidence="1 2">NBRC 103247</strain>
    </source>
</reference>